<proteinExistence type="predicted"/>
<name>A0A444MQF8_9SPHI</name>
<accession>A0A444MQF8</accession>
<dbReference type="RefSeq" id="WP_128533311.1">
    <property type="nucleotide sequence ID" value="NZ_SBIW01000003.1"/>
</dbReference>
<protein>
    <submittedName>
        <fullName evidence="1">Uncharacterized protein</fullName>
    </submittedName>
</protein>
<sequence length="300" mass="35194">MFTTEFTKEQIAKFEFDFRELKTVKDKYAFWKNTLLENYSLYVSDNPQFKINPNTPKEFEDLNKLILEDEITKSKNPFANVVLTIEGLRSKFFNDILNVVDKKKFIQFEISTVIEEINLTSRPEIVKPQMLGRSFWNHPDNNNVQRECFVKAYKDCYLNGKVVEFDKEVYSPYLLVPLNNGMVYAQYHIFLNDQLDSLNEKKSKKEVTTLPKQLLLLHYLGILDKFDLSDNKKSSLFSILLNGDKENIRKALPNFIGNQLREIKNEKHLQEIANLLKESGLNKEYQTVQNDILKLKTGKL</sequence>
<dbReference type="Proteomes" id="UP000286701">
    <property type="component" value="Unassembled WGS sequence"/>
</dbReference>
<evidence type="ECO:0000313" key="1">
    <source>
        <dbReference type="EMBL" id="RWY53878.1"/>
    </source>
</evidence>
<reference evidence="1 2" key="1">
    <citation type="submission" date="2019-01" db="EMBL/GenBank/DDBJ databases">
        <title>Mucilaginibacter antarcticum sp. nov., isolated from antarctic soil.</title>
        <authorList>
            <person name="Yan Y.-Q."/>
            <person name="Du Z.-J."/>
        </authorList>
    </citation>
    <scope>NUCLEOTIDE SEQUENCE [LARGE SCALE GENOMIC DNA]</scope>
    <source>
        <strain evidence="1 2">F01003</strain>
    </source>
</reference>
<evidence type="ECO:0000313" key="2">
    <source>
        <dbReference type="Proteomes" id="UP000286701"/>
    </source>
</evidence>
<organism evidence="1 2">
    <name type="scientific">Mucilaginibacter gilvus</name>
    <dbReference type="NCBI Taxonomy" id="2305909"/>
    <lineage>
        <taxon>Bacteria</taxon>
        <taxon>Pseudomonadati</taxon>
        <taxon>Bacteroidota</taxon>
        <taxon>Sphingobacteriia</taxon>
        <taxon>Sphingobacteriales</taxon>
        <taxon>Sphingobacteriaceae</taxon>
        <taxon>Mucilaginibacter</taxon>
    </lineage>
</organism>
<dbReference type="EMBL" id="SBIW01000003">
    <property type="protein sequence ID" value="RWY53878.1"/>
    <property type="molecule type" value="Genomic_DNA"/>
</dbReference>
<comment type="caution">
    <text evidence="1">The sequence shown here is derived from an EMBL/GenBank/DDBJ whole genome shotgun (WGS) entry which is preliminary data.</text>
</comment>
<keyword evidence="2" id="KW-1185">Reference proteome</keyword>
<dbReference type="AlphaFoldDB" id="A0A444MQF8"/>
<dbReference type="OrthoDB" id="1495707at2"/>
<gene>
    <name evidence="1" type="ORF">EPL05_07375</name>
</gene>